<evidence type="ECO:0000313" key="2">
    <source>
        <dbReference type="EMBL" id="TQS20370.1"/>
    </source>
</evidence>
<reference evidence="2 3" key="1">
    <citation type="submission" date="2019-07" db="EMBL/GenBank/DDBJ databases">
        <title>Microbispora hainanensis DSM 45428.</title>
        <authorList>
            <person name="Thawai C."/>
        </authorList>
    </citation>
    <scope>NUCLEOTIDE SEQUENCE [LARGE SCALE GENOMIC DNA]</scope>
    <source>
        <strain evidence="2 3">DSM 45428</strain>
    </source>
</reference>
<dbReference type="PANTHER" id="PTHR48079:SF6">
    <property type="entry name" value="NAD(P)-BINDING DOMAIN-CONTAINING PROTEIN-RELATED"/>
    <property type="match status" value="1"/>
</dbReference>
<dbReference type="InterPro" id="IPR001509">
    <property type="entry name" value="Epimerase_deHydtase"/>
</dbReference>
<dbReference type="InterPro" id="IPR036291">
    <property type="entry name" value="NAD(P)-bd_dom_sf"/>
</dbReference>
<dbReference type="EMBL" id="VIRM01000017">
    <property type="protein sequence ID" value="TQS20370.1"/>
    <property type="molecule type" value="Genomic_DNA"/>
</dbReference>
<dbReference type="PANTHER" id="PTHR48079">
    <property type="entry name" value="PROTEIN YEEZ"/>
    <property type="match status" value="1"/>
</dbReference>
<name>A0A544YUD2_9ACTN</name>
<evidence type="ECO:0000313" key="3">
    <source>
        <dbReference type="Proteomes" id="UP000316541"/>
    </source>
</evidence>
<accession>A0A544YUD2</accession>
<organism evidence="2 3">
    <name type="scientific">Microbispora hainanensis</name>
    <dbReference type="NCBI Taxonomy" id="568844"/>
    <lineage>
        <taxon>Bacteria</taxon>
        <taxon>Bacillati</taxon>
        <taxon>Actinomycetota</taxon>
        <taxon>Actinomycetes</taxon>
        <taxon>Streptosporangiales</taxon>
        <taxon>Streptosporangiaceae</taxon>
        <taxon>Microbispora</taxon>
    </lineage>
</organism>
<dbReference type="SUPFAM" id="SSF51735">
    <property type="entry name" value="NAD(P)-binding Rossmann-fold domains"/>
    <property type="match status" value="1"/>
</dbReference>
<dbReference type="AlphaFoldDB" id="A0A544YUD2"/>
<dbReference type="InterPro" id="IPR051783">
    <property type="entry name" value="NAD(P)-dependent_oxidoreduct"/>
</dbReference>
<dbReference type="Pfam" id="PF01370">
    <property type="entry name" value="Epimerase"/>
    <property type="match status" value="1"/>
</dbReference>
<dbReference type="GO" id="GO:0005737">
    <property type="term" value="C:cytoplasm"/>
    <property type="evidence" value="ECO:0007669"/>
    <property type="project" value="TreeGrafter"/>
</dbReference>
<dbReference type="GO" id="GO:0004029">
    <property type="term" value="F:aldehyde dehydrogenase (NAD+) activity"/>
    <property type="evidence" value="ECO:0007669"/>
    <property type="project" value="TreeGrafter"/>
</dbReference>
<gene>
    <name evidence="2" type="ORF">FLX08_15965</name>
</gene>
<comment type="caution">
    <text evidence="2">The sequence shown here is derived from an EMBL/GenBank/DDBJ whole genome shotgun (WGS) entry which is preliminary data.</text>
</comment>
<sequence length="371" mass="40881">MSRKFWVVRHPPVAARPVTATRLGVRVKVLYIGGTGTISSACVAESVRRGLDVHVLNRGRTSRRRPLPEGVTSLTADVRDHDALRRVLAASAYDCVVDFLGFTAGDAAAMVDLLDGHTAQYVYISSASIYHKPVRRAPITESTTRRNPYLAYARDKIAAEDVLRRAYDERDFPVTIVRPSHTYDDAHPPLPGDWTAWDRVARGDAIVVPGDGTNLWTLTHADDFAVGLVGLIGAWQAIGEDFHITSDEALTWNEIYEVIGRTAATPARLLHLPAEFLPRIAPDWFWSDLIVGDLQHTAVFDTTKIRRFVPSFRPVVTWPEGARRLHAWRSAHLEETRPDAATDAVLARLAEGHRLASAAVARLAPGQGDGS</sequence>
<evidence type="ECO:0000259" key="1">
    <source>
        <dbReference type="Pfam" id="PF01370"/>
    </source>
</evidence>
<feature type="domain" description="NAD-dependent epimerase/dehydratase" evidence="1">
    <location>
        <begin position="32"/>
        <end position="234"/>
    </location>
</feature>
<dbReference type="Proteomes" id="UP000316541">
    <property type="component" value="Unassembled WGS sequence"/>
</dbReference>
<protein>
    <submittedName>
        <fullName evidence="2">NAD-dependent epimerase/dehydratase family protein</fullName>
    </submittedName>
</protein>
<dbReference type="Gene3D" id="3.40.50.720">
    <property type="entry name" value="NAD(P)-binding Rossmann-like Domain"/>
    <property type="match status" value="1"/>
</dbReference>
<proteinExistence type="predicted"/>